<dbReference type="OrthoDB" id="5428055at2759"/>
<evidence type="ECO:0000256" key="3">
    <source>
        <dbReference type="ARBA" id="ARBA00022989"/>
    </source>
</evidence>
<dbReference type="InterPro" id="IPR002523">
    <property type="entry name" value="MgTranspt_CorA/ZnTranspt_ZntB"/>
</dbReference>
<comment type="caution">
    <text evidence="6">The sequence shown here is derived from an EMBL/GenBank/DDBJ whole genome shotgun (WGS) entry which is preliminary data.</text>
</comment>
<feature type="transmembrane region" description="Helical" evidence="5">
    <location>
        <begin position="313"/>
        <end position="335"/>
    </location>
</feature>
<dbReference type="GO" id="GO:0046873">
    <property type="term" value="F:metal ion transmembrane transporter activity"/>
    <property type="evidence" value="ECO:0007669"/>
    <property type="project" value="InterPro"/>
</dbReference>
<sequence length="343" mass="39417">MLPCTSAERGYVNIHYQQVIDLGSSVISSDITYASKSDANIPRNIRRLPVLSGRTLGLARCCCSVFVKKVDDVRLCLVLVDPPTNHVVGRRKYGLNTTYPATRLHGGIEDSIVSELHKDVLGQIDSSSLLSCLTHHFEVNPSQLNLNSPSILSLAYYPVRIILGEWNLYSHLISRYFKYYEYSMNDIAHRLHNDDIIDLQRWRRRSKQSQHKLIALAEFIDYWLDQEPDQKEWKLVIKDIRYMQRQLELYSQSFDQIVTVATSMIQILDSRRSIREAINAKRLTYIALVFVPLSWVASLFSMGGDFLPGKGLFWVYFVVGLPLVAVVLLISVYPFHDTTRFLN</sequence>
<evidence type="ECO:0000313" key="6">
    <source>
        <dbReference type="EMBL" id="KAG5760789.1"/>
    </source>
</evidence>
<dbReference type="InterPro" id="IPR045863">
    <property type="entry name" value="CorA_TM1_TM2"/>
</dbReference>
<accession>A0A9P7L1P3</accession>
<evidence type="ECO:0000313" key="7">
    <source>
        <dbReference type="Proteomes" id="UP000750502"/>
    </source>
</evidence>
<gene>
    <name evidence="6" type="ORF">H9Q72_011087</name>
</gene>
<protein>
    <submittedName>
        <fullName evidence="6">Uncharacterized protein</fullName>
    </submittedName>
</protein>
<comment type="subcellular location">
    <subcellularLocation>
        <location evidence="1">Membrane</location>
        <topology evidence="1">Multi-pass membrane protein</topology>
    </subcellularLocation>
</comment>
<evidence type="ECO:0000256" key="2">
    <source>
        <dbReference type="ARBA" id="ARBA00022692"/>
    </source>
</evidence>
<reference evidence="6" key="1">
    <citation type="journal article" date="2020" name="bioRxiv">
        <title>Historical genomics reveals the evolutionary mechanisms behind multiple outbreaks of the host-specific coffee wilt pathogen Fusarium xylarioides.</title>
        <authorList>
            <person name="Peck D."/>
            <person name="Nowell R.W."/>
            <person name="Flood J."/>
            <person name="Ryan M.J."/>
            <person name="Barraclough T.G."/>
        </authorList>
    </citation>
    <scope>NUCLEOTIDE SEQUENCE</scope>
    <source>
        <strain evidence="6">IMI 127659i</strain>
    </source>
</reference>
<keyword evidence="3 5" id="KW-1133">Transmembrane helix</keyword>
<dbReference type="SUPFAM" id="SSF144083">
    <property type="entry name" value="Magnesium transport protein CorA, transmembrane region"/>
    <property type="match status" value="1"/>
</dbReference>
<dbReference type="EMBL" id="JADFTT010000509">
    <property type="protein sequence ID" value="KAG5760789.1"/>
    <property type="molecule type" value="Genomic_DNA"/>
</dbReference>
<reference evidence="6" key="2">
    <citation type="submission" date="2020-10" db="EMBL/GenBank/DDBJ databases">
        <authorList>
            <person name="Peck L.D."/>
            <person name="Nowell R.W."/>
            <person name="Flood J."/>
            <person name="Ryan M.J."/>
            <person name="Barraclough T.G."/>
        </authorList>
    </citation>
    <scope>NUCLEOTIDE SEQUENCE</scope>
    <source>
        <strain evidence="6">IMI 127659i</strain>
    </source>
</reference>
<dbReference type="AlphaFoldDB" id="A0A9P7L1P3"/>
<dbReference type="GO" id="GO:0016020">
    <property type="term" value="C:membrane"/>
    <property type="evidence" value="ECO:0007669"/>
    <property type="project" value="UniProtKB-SubCell"/>
</dbReference>
<feature type="transmembrane region" description="Helical" evidence="5">
    <location>
        <begin position="283"/>
        <end position="301"/>
    </location>
</feature>
<name>A0A9P7L1P3_9HYPO</name>
<dbReference type="Proteomes" id="UP000750502">
    <property type="component" value="Unassembled WGS sequence"/>
</dbReference>
<dbReference type="Gene3D" id="1.20.58.340">
    <property type="entry name" value="Magnesium transport protein CorA, transmembrane region"/>
    <property type="match status" value="1"/>
</dbReference>
<evidence type="ECO:0000256" key="5">
    <source>
        <dbReference type="SAM" id="Phobius"/>
    </source>
</evidence>
<dbReference type="Pfam" id="PF01544">
    <property type="entry name" value="CorA"/>
    <property type="match status" value="1"/>
</dbReference>
<keyword evidence="2 5" id="KW-0812">Transmembrane</keyword>
<evidence type="ECO:0000256" key="4">
    <source>
        <dbReference type="ARBA" id="ARBA00023136"/>
    </source>
</evidence>
<keyword evidence="4 5" id="KW-0472">Membrane</keyword>
<organism evidence="6 7">
    <name type="scientific">Fusarium xylarioides</name>
    <dbReference type="NCBI Taxonomy" id="221167"/>
    <lineage>
        <taxon>Eukaryota</taxon>
        <taxon>Fungi</taxon>
        <taxon>Dikarya</taxon>
        <taxon>Ascomycota</taxon>
        <taxon>Pezizomycotina</taxon>
        <taxon>Sordariomycetes</taxon>
        <taxon>Hypocreomycetidae</taxon>
        <taxon>Hypocreales</taxon>
        <taxon>Nectriaceae</taxon>
        <taxon>Fusarium</taxon>
        <taxon>Fusarium fujikuroi species complex</taxon>
    </lineage>
</organism>
<proteinExistence type="predicted"/>
<keyword evidence="7" id="KW-1185">Reference proteome</keyword>
<evidence type="ECO:0000256" key="1">
    <source>
        <dbReference type="ARBA" id="ARBA00004141"/>
    </source>
</evidence>